<dbReference type="GO" id="GO:0051726">
    <property type="term" value="P:regulation of cell cycle"/>
    <property type="evidence" value="ECO:0007669"/>
    <property type="project" value="TreeGrafter"/>
</dbReference>
<dbReference type="InterPro" id="IPR001370">
    <property type="entry name" value="BIR_rpt"/>
</dbReference>
<dbReference type="SUPFAM" id="SSF57924">
    <property type="entry name" value="Inhibitor of apoptosis (IAP) repeat"/>
    <property type="match status" value="1"/>
</dbReference>
<comment type="caution">
    <text evidence="4">The sequence shown here is derived from an EMBL/GenBank/DDBJ whole genome shotgun (WGS) entry which is preliminary data.</text>
</comment>
<proteinExistence type="predicted"/>
<dbReference type="PANTHER" id="PTHR10044:SF139">
    <property type="entry name" value="DEATH-ASSOCIATED INHIBITOR OF APOPTOSIS 2"/>
    <property type="match status" value="1"/>
</dbReference>
<dbReference type="FunFam" id="1.10.1170.10:FF:000002">
    <property type="entry name" value="Baculoviral IAP repeat containing 7"/>
    <property type="match status" value="1"/>
</dbReference>
<dbReference type="Gene3D" id="1.10.1170.10">
    <property type="entry name" value="Inhibitor Of Apoptosis Protein (2mihbC-IAP-1), Chain A"/>
    <property type="match status" value="1"/>
</dbReference>
<keyword evidence="2" id="KW-0863">Zinc-finger</keyword>
<dbReference type="GO" id="GO:0043027">
    <property type="term" value="F:cysteine-type endopeptidase inhibitor activity involved in apoptotic process"/>
    <property type="evidence" value="ECO:0007669"/>
    <property type="project" value="TreeGrafter"/>
</dbReference>
<dbReference type="OrthoDB" id="6128279at2759"/>
<keyword evidence="3" id="KW-0862">Zinc</keyword>
<name>A0A8B6GT16_MYTGA</name>
<dbReference type="InterPro" id="IPR013083">
    <property type="entry name" value="Znf_RING/FYVE/PHD"/>
</dbReference>
<evidence type="ECO:0000256" key="3">
    <source>
        <dbReference type="ARBA" id="ARBA00022833"/>
    </source>
</evidence>
<evidence type="ECO:0000313" key="4">
    <source>
        <dbReference type="EMBL" id="VDI69036.1"/>
    </source>
</evidence>
<dbReference type="AlphaFoldDB" id="A0A8B6GT16"/>
<accession>A0A8B6GT16</accession>
<dbReference type="EMBL" id="UYJE01008980">
    <property type="protein sequence ID" value="VDI69036.1"/>
    <property type="molecule type" value="Genomic_DNA"/>
</dbReference>
<sequence length="180" mass="21308">MFPLFNAGEEDTVRCHYCDGGLRNWEPKDVPWEEHARWFPFYDIGDSEVVKQLKILGIDEENIRYAITEFRKRTGKSNFTTEALTELIFNRNDQHEINSPFAAKNFVETEKPEEQDPKKIKELNRKLKDKMKCIRCRTNDICMLFVNCGHRQTCEECADLMDFCPICDTRIKKRLKTFLS</sequence>
<dbReference type="GO" id="GO:0005634">
    <property type="term" value="C:nucleus"/>
    <property type="evidence" value="ECO:0007669"/>
    <property type="project" value="TreeGrafter"/>
</dbReference>
<keyword evidence="1" id="KW-0479">Metal-binding</keyword>
<organism evidence="4 5">
    <name type="scientific">Mytilus galloprovincialis</name>
    <name type="common">Mediterranean mussel</name>
    <dbReference type="NCBI Taxonomy" id="29158"/>
    <lineage>
        <taxon>Eukaryota</taxon>
        <taxon>Metazoa</taxon>
        <taxon>Spiralia</taxon>
        <taxon>Lophotrochozoa</taxon>
        <taxon>Mollusca</taxon>
        <taxon>Bivalvia</taxon>
        <taxon>Autobranchia</taxon>
        <taxon>Pteriomorphia</taxon>
        <taxon>Mytilida</taxon>
        <taxon>Mytiloidea</taxon>
        <taxon>Mytilidae</taxon>
        <taxon>Mytilinae</taxon>
        <taxon>Mytilus</taxon>
    </lineage>
</organism>
<evidence type="ECO:0000256" key="1">
    <source>
        <dbReference type="ARBA" id="ARBA00022723"/>
    </source>
</evidence>
<evidence type="ECO:0000313" key="5">
    <source>
        <dbReference type="Proteomes" id="UP000596742"/>
    </source>
</evidence>
<evidence type="ECO:0000256" key="2">
    <source>
        <dbReference type="ARBA" id="ARBA00022771"/>
    </source>
</evidence>
<evidence type="ECO:0008006" key="6">
    <source>
        <dbReference type="Google" id="ProtNLM"/>
    </source>
</evidence>
<protein>
    <recommendedName>
        <fullName evidence="6">RING-type domain-containing protein</fullName>
    </recommendedName>
</protein>
<dbReference type="Gene3D" id="3.30.40.10">
    <property type="entry name" value="Zinc/RING finger domain, C3HC4 (zinc finger)"/>
    <property type="match status" value="1"/>
</dbReference>
<gene>
    <name evidence="4" type="ORF">MGAL_10B039355</name>
</gene>
<dbReference type="GO" id="GO:0008270">
    <property type="term" value="F:zinc ion binding"/>
    <property type="evidence" value="ECO:0007669"/>
    <property type="project" value="UniProtKB-KW"/>
</dbReference>
<dbReference type="GO" id="GO:0005737">
    <property type="term" value="C:cytoplasm"/>
    <property type="evidence" value="ECO:0007669"/>
    <property type="project" value="TreeGrafter"/>
</dbReference>
<dbReference type="PANTHER" id="PTHR10044">
    <property type="entry name" value="INHIBITOR OF APOPTOSIS"/>
    <property type="match status" value="1"/>
</dbReference>
<dbReference type="Pfam" id="PF00653">
    <property type="entry name" value="BIR"/>
    <property type="match status" value="1"/>
</dbReference>
<dbReference type="Pfam" id="PF13920">
    <property type="entry name" value="zf-C3HC4_3"/>
    <property type="match status" value="1"/>
</dbReference>
<dbReference type="Proteomes" id="UP000596742">
    <property type="component" value="Unassembled WGS sequence"/>
</dbReference>
<dbReference type="PROSITE" id="PS50143">
    <property type="entry name" value="BIR_REPEAT_2"/>
    <property type="match status" value="1"/>
</dbReference>
<reference evidence="4" key="1">
    <citation type="submission" date="2018-11" db="EMBL/GenBank/DDBJ databases">
        <authorList>
            <person name="Alioto T."/>
            <person name="Alioto T."/>
        </authorList>
    </citation>
    <scope>NUCLEOTIDE SEQUENCE</scope>
</reference>
<dbReference type="SMART" id="SM00238">
    <property type="entry name" value="BIR"/>
    <property type="match status" value="1"/>
</dbReference>
<keyword evidence="5" id="KW-1185">Reference proteome</keyword>
<dbReference type="InterPro" id="IPR050784">
    <property type="entry name" value="IAP"/>
</dbReference>
<dbReference type="GO" id="GO:0043066">
    <property type="term" value="P:negative regulation of apoptotic process"/>
    <property type="evidence" value="ECO:0007669"/>
    <property type="project" value="TreeGrafter"/>
</dbReference>